<dbReference type="PANTHER" id="PTHR30081:SF1">
    <property type="entry name" value="PROTEIN TRANSLOCASE SUBUNIT SECD"/>
    <property type="match status" value="1"/>
</dbReference>
<keyword evidence="6" id="KW-0811">Translocation</keyword>
<sequence>MKRLLPFLSCFLSFAYAQVERVDTQYTLRVQPHANTDENAADENTERPPITAREHKQAAFILQKRLRALRLSKSEVTPQDEDLIHVSIPGLSPEEAESVKHALTTPAQLGLKRVHPDNRQLADKVADKEAPLPAGYELKVLHDLDQDGRPTTENLLVRKKADITGSDIKEAQELYGPYEGQLDVTLNEDGAQEMRQVTQAMQLGHDRLAILLDDEVLSAPVVQAVLGEKFQITGMGSVEEAQKFALALKNPLKYPLILIEEKRPPTHILQDPGKQAAP</sequence>
<dbReference type="PANTHER" id="PTHR30081">
    <property type="entry name" value="PROTEIN-EXPORT MEMBRANE PROTEIN SEC"/>
    <property type="match status" value="1"/>
</dbReference>
<dbReference type="InterPro" id="IPR054384">
    <property type="entry name" value="SecDF_P1_head"/>
</dbReference>
<protein>
    <recommendedName>
        <fullName evidence="8">SecDF P1 head subdomain domain-containing protein</fullName>
    </recommendedName>
</protein>
<keyword evidence="2" id="KW-1003">Cell membrane</keyword>
<evidence type="ECO:0000313" key="9">
    <source>
        <dbReference type="EMBL" id="NWK54393.1"/>
    </source>
</evidence>
<keyword evidence="3" id="KW-0812">Transmembrane</keyword>
<dbReference type="Pfam" id="PF22599">
    <property type="entry name" value="SecDF_P1_head"/>
    <property type="match status" value="1"/>
</dbReference>
<keyword evidence="5" id="KW-1133">Transmembrane helix</keyword>
<dbReference type="Gene3D" id="3.30.70.3400">
    <property type="match status" value="1"/>
</dbReference>
<evidence type="ECO:0000256" key="4">
    <source>
        <dbReference type="ARBA" id="ARBA00022927"/>
    </source>
</evidence>
<name>A0A851G9W3_9BACT</name>
<evidence type="ECO:0000256" key="2">
    <source>
        <dbReference type="ARBA" id="ARBA00022475"/>
    </source>
</evidence>
<keyword evidence="1" id="KW-0813">Transport</keyword>
<keyword evidence="7" id="KW-0472">Membrane</keyword>
<dbReference type="EMBL" id="JACBAZ010000001">
    <property type="protein sequence ID" value="NWK54393.1"/>
    <property type="molecule type" value="Genomic_DNA"/>
</dbReference>
<keyword evidence="4" id="KW-0653">Protein transport</keyword>
<dbReference type="AlphaFoldDB" id="A0A851G9W3"/>
<proteinExistence type="predicted"/>
<evidence type="ECO:0000256" key="5">
    <source>
        <dbReference type="ARBA" id="ARBA00022989"/>
    </source>
</evidence>
<evidence type="ECO:0000259" key="8">
    <source>
        <dbReference type="Pfam" id="PF22599"/>
    </source>
</evidence>
<comment type="caution">
    <text evidence="9">The sequence shown here is derived from an EMBL/GenBank/DDBJ whole genome shotgun (WGS) entry which is preliminary data.</text>
</comment>
<feature type="domain" description="SecDF P1 head subdomain" evidence="8">
    <location>
        <begin position="151"/>
        <end position="249"/>
    </location>
</feature>
<evidence type="ECO:0000256" key="7">
    <source>
        <dbReference type="ARBA" id="ARBA00023136"/>
    </source>
</evidence>
<keyword evidence="10" id="KW-1185">Reference proteome</keyword>
<gene>
    <name evidence="9" type="ORF">HW115_02135</name>
</gene>
<reference evidence="9 10" key="1">
    <citation type="submission" date="2020-07" db="EMBL/GenBank/DDBJ databases">
        <title>Roseicoccus Jingziensis gen. nov., sp. nov., isolated from coastal seawater.</title>
        <authorList>
            <person name="Feng X."/>
        </authorList>
    </citation>
    <scope>NUCLEOTIDE SEQUENCE [LARGE SCALE GENOMIC DNA]</scope>
    <source>
        <strain evidence="9 10">N1E253</strain>
    </source>
</reference>
<dbReference type="Gene3D" id="3.30.1360.200">
    <property type="match status" value="1"/>
</dbReference>
<dbReference type="Proteomes" id="UP000557872">
    <property type="component" value="Unassembled WGS sequence"/>
</dbReference>
<evidence type="ECO:0000313" key="10">
    <source>
        <dbReference type="Proteomes" id="UP000557872"/>
    </source>
</evidence>
<dbReference type="GO" id="GO:0005886">
    <property type="term" value="C:plasma membrane"/>
    <property type="evidence" value="ECO:0007669"/>
    <property type="project" value="TreeGrafter"/>
</dbReference>
<organism evidence="9 10">
    <name type="scientific">Oceaniferula marina</name>
    <dbReference type="NCBI Taxonomy" id="2748318"/>
    <lineage>
        <taxon>Bacteria</taxon>
        <taxon>Pseudomonadati</taxon>
        <taxon>Verrucomicrobiota</taxon>
        <taxon>Verrucomicrobiia</taxon>
        <taxon>Verrucomicrobiales</taxon>
        <taxon>Verrucomicrobiaceae</taxon>
        <taxon>Oceaniferula</taxon>
    </lineage>
</organism>
<evidence type="ECO:0000256" key="6">
    <source>
        <dbReference type="ARBA" id="ARBA00023010"/>
    </source>
</evidence>
<evidence type="ECO:0000256" key="1">
    <source>
        <dbReference type="ARBA" id="ARBA00022448"/>
    </source>
</evidence>
<evidence type="ECO:0000256" key="3">
    <source>
        <dbReference type="ARBA" id="ARBA00022692"/>
    </source>
</evidence>
<dbReference type="InterPro" id="IPR022813">
    <property type="entry name" value="SecD/SecF_arch_bac"/>
</dbReference>
<dbReference type="RefSeq" id="WP_178930927.1">
    <property type="nucleotide sequence ID" value="NZ_JACBAZ010000001.1"/>
</dbReference>
<accession>A0A851G9W3</accession>
<dbReference type="GO" id="GO:0015031">
    <property type="term" value="P:protein transport"/>
    <property type="evidence" value="ECO:0007669"/>
    <property type="project" value="UniProtKB-KW"/>
</dbReference>